<reference evidence="8" key="1">
    <citation type="submission" date="2011-07" db="EMBL/GenBank/DDBJ databases">
        <authorList>
            <consortium name="Caenorhabditis brenneri Sequencing and Analysis Consortium"/>
            <person name="Wilson R.K."/>
        </authorList>
    </citation>
    <scope>NUCLEOTIDE SEQUENCE [LARGE SCALE GENOMIC DNA]</scope>
    <source>
        <strain evidence="8">PB2801</strain>
    </source>
</reference>
<dbReference type="GO" id="GO:0061630">
    <property type="term" value="F:ubiquitin protein ligase activity"/>
    <property type="evidence" value="ECO:0007669"/>
    <property type="project" value="TreeGrafter"/>
</dbReference>
<dbReference type="InterPro" id="IPR013083">
    <property type="entry name" value="Znf_RING/FYVE/PHD"/>
</dbReference>
<keyword evidence="4" id="KW-0175">Coiled coil</keyword>
<dbReference type="Proteomes" id="UP000008068">
    <property type="component" value="Unassembled WGS sequence"/>
</dbReference>
<dbReference type="Pfam" id="PF13639">
    <property type="entry name" value="zf-RING_2"/>
    <property type="match status" value="1"/>
</dbReference>
<evidence type="ECO:0000313" key="8">
    <source>
        <dbReference type="Proteomes" id="UP000008068"/>
    </source>
</evidence>
<name>G0MS76_CAEBE</name>
<dbReference type="PROSITE" id="PS50089">
    <property type="entry name" value="ZF_RING_2"/>
    <property type="match status" value="1"/>
</dbReference>
<evidence type="ECO:0000256" key="5">
    <source>
        <dbReference type="SAM" id="MobiDB-lite"/>
    </source>
</evidence>
<dbReference type="EMBL" id="GL379809">
    <property type="protein sequence ID" value="EGT42464.1"/>
    <property type="molecule type" value="Genomic_DNA"/>
</dbReference>
<keyword evidence="8" id="KW-1185">Reference proteome</keyword>
<dbReference type="OrthoDB" id="5878012at2759"/>
<dbReference type="PANTHER" id="PTHR22765">
    <property type="entry name" value="RING FINGER AND PROTEASE ASSOCIATED DOMAIN-CONTAINING"/>
    <property type="match status" value="1"/>
</dbReference>
<dbReference type="HOGENOM" id="CLU_379582_0_0_1"/>
<dbReference type="AlphaFoldDB" id="G0MS76"/>
<evidence type="ECO:0000256" key="4">
    <source>
        <dbReference type="SAM" id="Coils"/>
    </source>
</evidence>
<dbReference type="InterPro" id="IPR001841">
    <property type="entry name" value="Znf_RING"/>
</dbReference>
<sequence length="730" mass="84721">MSSLFAKNNVHGPFYINSNHGKLISSSHACYHVFIKYVSLANWKEVYHCGHETPIETCPCKVRNDILNLFEKWLNGDENLYITKKEVDASLDDVGRSYDRVLWKGDNRLNVSLKTQKPEVLVYMGILLEEEVIGLTLEKFHSNKVKEAARRVKVERWRMVAVGLILSLTVFLGPKHTEFYNSLMKCITWMMPFIELKTYEDIERFLAYGKGFKSMAKKDIERRYEGFKSRRDKKKLEATAEDVFLDIFENIKDGSLLKSVMKENPNETLPQEELQNKEEELQNEDDTLANDEVLVDENSGDEDERQQQPTTTSKNEVEWCKKCFRTSQLLSKMKEKYSMKKGEATELENAMKRNQQKLVEMEERENKVEAHFKRKYENEMEEVKRKVENETLEAYKASVGVIRSENERLKVKLSELETINEVNEVELQRLRTENEKWTKDFGELARNIERNYQSEARREEDAMREEIKRLKEEVSNLRNQSSSGSHNSLHAPQKFHIIPLSASSPSSSSASSSYAPSPPPALPKLIADQHSVIPNTDLNVEKMLNYLKNQKHKVEGVKSISEASSIVKRIRTNTFEKAISERAGKELQSFKMEHEAYLKALDGNISLIQKNEQITRDQLISLPKEPTFSPWLMNKYKEVTENRNQRLPRKHLQANTHQNVPPPPRPPPDEIMDRECLLCLDIAEIQGSIKCFSCSRRYHEDCISPWLRINSTCPTCREGMLDPKEYPPLS</sequence>
<dbReference type="GO" id="GO:0008270">
    <property type="term" value="F:zinc ion binding"/>
    <property type="evidence" value="ECO:0007669"/>
    <property type="project" value="UniProtKB-KW"/>
</dbReference>
<protein>
    <recommendedName>
        <fullName evidence="6">RING-type domain-containing protein</fullName>
    </recommendedName>
</protein>
<accession>G0MS76</accession>
<keyword evidence="1 3" id="KW-0863">Zinc-finger</keyword>
<keyword evidence="1 3" id="KW-0479">Metal-binding</keyword>
<feature type="coiled-coil region" evidence="4">
    <location>
        <begin position="330"/>
        <end position="480"/>
    </location>
</feature>
<feature type="region of interest" description="Disordered" evidence="5">
    <location>
        <begin position="267"/>
        <end position="288"/>
    </location>
</feature>
<dbReference type="Gene3D" id="3.30.40.10">
    <property type="entry name" value="Zinc/RING finger domain, C3HC4 (zinc finger)"/>
    <property type="match status" value="1"/>
</dbReference>
<evidence type="ECO:0000313" key="7">
    <source>
        <dbReference type="EMBL" id="EGT42464.1"/>
    </source>
</evidence>
<dbReference type="InParanoid" id="G0MS76"/>
<dbReference type="InterPro" id="IPR051826">
    <property type="entry name" value="E3_ubiquitin-ligase_domain"/>
</dbReference>
<organism evidence="8">
    <name type="scientific">Caenorhabditis brenneri</name>
    <name type="common">Nematode worm</name>
    <dbReference type="NCBI Taxonomy" id="135651"/>
    <lineage>
        <taxon>Eukaryota</taxon>
        <taxon>Metazoa</taxon>
        <taxon>Ecdysozoa</taxon>
        <taxon>Nematoda</taxon>
        <taxon>Chromadorea</taxon>
        <taxon>Rhabditida</taxon>
        <taxon>Rhabditina</taxon>
        <taxon>Rhabditomorpha</taxon>
        <taxon>Rhabditoidea</taxon>
        <taxon>Rhabditidae</taxon>
        <taxon>Peloderinae</taxon>
        <taxon>Caenorhabditis</taxon>
    </lineage>
</organism>
<evidence type="ECO:0000256" key="2">
    <source>
        <dbReference type="ARBA" id="ARBA00022833"/>
    </source>
</evidence>
<evidence type="ECO:0000256" key="1">
    <source>
        <dbReference type="ARBA" id="ARBA00022771"/>
    </source>
</evidence>
<proteinExistence type="predicted"/>
<keyword evidence="2" id="KW-0862">Zinc</keyword>
<dbReference type="PANTHER" id="PTHR22765:SF434">
    <property type="entry name" value="GB|AAD18119.1-RELATED"/>
    <property type="match status" value="1"/>
</dbReference>
<dbReference type="GO" id="GO:0006511">
    <property type="term" value="P:ubiquitin-dependent protein catabolic process"/>
    <property type="evidence" value="ECO:0007669"/>
    <property type="project" value="TreeGrafter"/>
</dbReference>
<feature type="domain" description="RING-type" evidence="6">
    <location>
        <begin position="676"/>
        <end position="717"/>
    </location>
</feature>
<dbReference type="SUPFAM" id="SSF57850">
    <property type="entry name" value="RING/U-box"/>
    <property type="match status" value="1"/>
</dbReference>
<feature type="region of interest" description="Disordered" evidence="5">
    <location>
        <begin position="500"/>
        <end position="522"/>
    </location>
</feature>
<feature type="compositionally biased region" description="Low complexity" evidence="5">
    <location>
        <begin position="500"/>
        <end position="515"/>
    </location>
</feature>
<evidence type="ECO:0000256" key="3">
    <source>
        <dbReference type="PROSITE-ProRule" id="PRU00175"/>
    </source>
</evidence>
<gene>
    <name evidence="7" type="ORF">CAEBREN_31859</name>
</gene>
<dbReference type="eggNOG" id="ENOG502RVEB">
    <property type="taxonomic scope" value="Eukaryota"/>
</dbReference>
<evidence type="ECO:0000259" key="6">
    <source>
        <dbReference type="PROSITE" id="PS50089"/>
    </source>
</evidence>